<dbReference type="GO" id="GO:0000272">
    <property type="term" value="P:polysaccharide catabolic process"/>
    <property type="evidence" value="ECO:0007669"/>
    <property type="project" value="UniProtKB-KW"/>
</dbReference>
<dbReference type="Pfam" id="PF00331">
    <property type="entry name" value="Glyco_hydro_10"/>
    <property type="match status" value="1"/>
</dbReference>
<dbReference type="EMBL" id="KN817569">
    <property type="protein sequence ID" value="KJA20286.1"/>
    <property type="molecule type" value="Genomic_DNA"/>
</dbReference>
<dbReference type="AlphaFoldDB" id="A0A0D2NUS3"/>
<dbReference type="InterPro" id="IPR044846">
    <property type="entry name" value="GH10"/>
</dbReference>
<keyword evidence="4" id="KW-0326">Glycosidase</keyword>
<name>A0A0D2NUS3_HYPSF</name>
<evidence type="ECO:0000313" key="8">
    <source>
        <dbReference type="EMBL" id="KJA20286.1"/>
    </source>
</evidence>
<keyword evidence="2 8" id="KW-0378">Hydrolase</keyword>
<dbReference type="OMA" id="CIGITTW"/>
<proteinExistence type="inferred from homology"/>
<dbReference type="STRING" id="945553.A0A0D2NUS3"/>
<evidence type="ECO:0000256" key="3">
    <source>
        <dbReference type="ARBA" id="ARBA00023277"/>
    </source>
</evidence>
<feature type="active site" description="Nucleophile" evidence="6">
    <location>
        <position position="50"/>
    </location>
</feature>
<dbReference type="PROSITE" id="PS51760">
    <property type="entry name" value="GH10_2"/>
    <property type="match status" value="1"/>
</dbReference>
<dbReference type="OrthoDB" id="3055998at2759"/>
<comment type="similarity">
    <text evidence="1">Belongs to the glycosyl hydrolase 10 (cellulase F) family.</text>
</comment>
<dbReference type="PROSITE" id="PS00591">
    <property type="entry name" value="GH10_1"/>
    <property type="match status" value="1"/>
</dbReference>
<protein>
    <submittedName>
        <fullName evidence="8">Glycoside hydrolase family 10 protein</fullName>
    </submittedName>
</protein>
<reference evidence="9" key="1">
    <citation type="submission" date="2014-04" db="EMBL/GenBank/DDBJ databases">
        <title>Evolutionary Origins and Diversification of the Mycorrhizal Mutualists.</title>
        <authorList>
            <consortium name="DOE Joint Genome Institute"/>
            <consortium name="Mycorrhizal Genomics Consortium"/>
            <person name="Kohler A."/>
            <person name="Kuo A."/>
            <person name="Nagy L.G."/>
            <person name="Floudas D."/>
            <person name="Copeland A."/>
            <person name="Barry K.W."/>
            <person name="Cichocki N."/>
            <person name="Veneault-Fourrey C."/>
            <person name="LaButti K."/>
            <person name="Lindquist E.A."/>
            <person name="Lipzen A."/>
            <person name="Lundell T."/>
            <person name="Morin E."/>
            <person name="Murat C."/>
            <person name="Riley R."/>
            <person name="Ohm R."/>
            <person name="Sun H."/>
            <person name="Tunlid A."/>
            <person name="Henrissat B."/>
            <person name="Grigoriev I.V."/>
            <person name="Hibbett D.S."/>
            <person name="Martin F."/>
        </authorList>
    </citation>
    <scope>NUCLEOTIDE SEQUENCE [LARGE SCALE GENOMIC DNA]</scope>
    <source>
        <strain evidence="9">FD-334 SS-4</strain>
    </source>
</reference>
<evidence type="ECO:0000256" key="2">
    <source>
        <dbReference type="ARBA" id="ARBA00022801"/>
    </source>
</evidence>
<dbReference type="Proteomes" id="UP000054270">
    <property type="component" value="Unassembled WGS sequence"/>
</dbReference>
<dbReference type="GO" id="GO:0031176">
    <property type="term" value="F:endo-1,4-beta-xylanase activity"/>
    <property type="evidence" value="ECO:0007669"/>
    <property type="project" value="UniProtKB-ARBA"/>
</dbReference>
<accession>A0A0D2NUS3</accession>
<evidence type="ECO:0000256" key="6">
    <source>
        <dbReference type="PROSITE-ProRule" id="PRU10061"/>
    </source>
</evidence>
<dbReference type="InterPro" id="IPR031158">
    <property type="entry name" value="GH10_AS"/>
</dbReference>
<evidence type="ECO:0000259" key="7">
    <source>
        <dbReference type="PROSITE" id="PS51760"/>
    </source>
</evidence>
<keyword evidence="5" id="KW-0624">Polysaccharide degradation</keyword>
<evidence type="ECO:0000313" key="9">
    <source>
        <dbReference type="Proteomes" id="UP000054270"/>
    </source>
</evidence>
<dbReference type="SUPFAM" id="SSF51445">
    <property type="entry name" value="(Trans)glycosidases"/>
    <property type="match status" value="1"/>
</dbReference>
<dbReference type="PANTHER" id="PTHR31490:SF76">
    <property type="entry name" value="ENDO-1,4-BETA-XYLANASE C"/>
    <property type="match status" value="1"/>
</dbReference>
<organism evidence="8 9">
    <name type="scientific">Hypholoma sublateritium (strain FD-334 SS-4)</name>
    <dbReference type="NCBI Taxonomy" id="945553"/>
    <lineage>
        <taxon>Eukaryota</taxon>
        <taxon>Fungi</taxon>
        <taxon>Dikarya</taxon>
        <taxon>Basidiomycota</taxon>
        <taxon>Agaricomycotina</taxon>
        <taxon>Agaricomycetes</taxon>
        <taxon>Agaricomycetidae</taxon>
        <taxon>Agaricales</taxon>
        <taxon>Agaricineae</taxon>
        <taxon>Strophariaceae</taxon>
        <taxon>Hypholoma</taxon>
    </lineage>
</organism>
<evidence type="ECO:0000256" key="5">
    <source>
        <dbReference type="ARBA" id="ARBA00023326"/>
    </source>
</evidence>
<evidence type="ECO:0000256" key="4">
    <source>
        <dbReference type="ARBA" id="ARBA00023295"/>
    </source>
</evidence>
<gene>
    <name evidence="8" type="ORF">HYPSUDRAFT_827351</name>
</gene>
<dbReference type="InterPro" id="IPR017853">
    <property type="entry name" value="GH"/>
</dbReference>
<evidence type="ECO:0000256" key="1">
    <source>
        <dbReference type="ARBA" id="ARBA00007495"/>
    </source>
</evidence>
<feature type="domain" description="GH10" evidence="7">
    <location>
        <begin position="1"/>
        <end position="98"/>
    </location>
</feature>
<sequence>MINLIKRINASSKLIYGVGTQMHLSAGGAGGVSAALSALATTGLEVAITELDIAGGSATDYTTVVKACLAVSSSVAITSWGVSDIVINSWRASTTPLL</sequence>
<dbReference type="PANTHER" id="PTHR31490">
    <property type="entry name" value="GLYCOSYL HYDROLASE"/>
    <property type="match status" value="1"/>
</dbReference>
<dbReference type="Gene3D" id="3.20.20.80">
    <property type="entry name" value="Glycosidases"/>
    <property type="match status" value="1"/>
</dbReference>
<dbReference type="InterPro" id="IPR001000">
    <property type="entry name" value="GH10_dom"/>
</dbReference>
<keyword evidence="9" id="KW-1185">Reference proteome</keyword>
<keyword evidence="3" id="KW-0119">Carbohydrate metabolism</keyword>